<accession>A0A8H6P5W5</accession>
<gene>
    <name evidence="9" type="primary">TRM8</name>
    <name evidence="11" type="ORF">CNMCM5793_007613</name>
    <name evidence="12" type="ORF">CNMCM6106_008770</name>
</gene>
<keyword evidence="7 9" id="KW-0694">RNA-binding</keyword>
<dbReference type="InterPro" id="IPR025763">
    <property type="entry name" value="Trm8_euk"/>
</dbReference>
<dbReference type="EMBL" id="JACBAD010002074">
    <property type="protein sequence ID" value="KAF7118212.1"/>
    <property type="molecule type" value="Genomic_DNA"/>
</dbReference>
<dbReference type="SUPFAM" id="SSF53335">
    <property type="entry name" value="S-adenosyl-L-methionine-dependent methyltransferases"/>
    <property type="match status" value="1"/>
</dbReference>
<feature type="binding site" evidence="9">
    <location>
        <position position="218"/>
    </location>
    <ligand>
        <name>S-adenosyl-L-methionine</name>
        <dbReference type="ChEBI" id="CHEBI:59789"/>
    </ligand>
</feature>
<keyword evidence="13" id="KW-1185">Reference proteome</keyword>
<evidence type="ECO:0000256" key="2">
    <source>
        <dbReference type="ARBA" id="ARBA00022555"/>
    </source>
</evidence>
<dbReference type="HAMAP" id="MF_03055">
    <property type="entry name" value="tRNA_methyltr_TrmB_euk"/>
    <property type="match status" value="1"/>
</dbReference>
<feature type="active site" evidence="9">
    <location>
        <position position="221"/>
    </location>
</feature>
<dbReference type="Proteomes" id="UP000630445">
    <property type="component" value="Unassembled WGS sequence"/>
</dbReference>
<organism evidence="11 13">
    <name type="scientific">Aspergillus hiratsukae</name>
    <dbReference type="NCBI Taxonomy" id="1194566"/>
    <lineage>
        <taxon>Eukaryota</taxon>
        <taxon>Fungi</taxon>
        <taxon>Dikarya</taxon>
        <taxon>Ascomycota</taxon>
        <taxon>Pezizomycotina</taxon>
        <taxon>Eurotiomycetes</taxon>
        <taxon>Eurotiomycetidae</taxon>
        <taxon>Eurotiales</taxon>
        <taxon>Aspergillaceae</taxon>
        <taxon>Aspergillus</taxon>
        <taxon>Aspergillus subgen. Fumigati</taxon>
    </lineage>
</organism>
<comment type="subcellular location">
    <subcellularLocation>
        <location evidence="9">Nucleus</location>
    </subcellularLocation>
</comment>
<feature type="region of interest" description="Disordered" evidence="10">
    <location>
        <begin position="139"/>
        <end position="183"/>
    </location>
</feature>
<feature type="binding site" evidence="9">
    <location>
        <begin position="115"/>
        <end position="116"/>
    </location>
    <ligand>
        <name>S-adenosyl-L-methionine</name>
        <dbReference type="ChEBI" id="CHEBI:59789"/>
    </ligand>
</feature>
<dbReference type="EC" id="2.1.1.33" evidence="9"/>
<evidence type="ECO:0000256" key="3">
    <source>
        <dbReference type="ARBA" id="ARBA00022603"/>
    </source>
</evidence>
<keyword evidence="5 9" id="KW-0949">S-adenosyl-L-methionine</keyword>
<comment type="catalytic activity">
    <reaction evidence="1 9">
        <text>guanosine(46) in tRNA + S-adenosyl-L-methionine = N(7)-methylguanosine(46) in tRNA + S-adenosyl-L-homocysteine</text>
        <dbReference type="Rhea" id="RHEA:42708"/>
        <dbReference type="Rhea" id="RHEA-COMP:10188"/>
        <dbReference type="Rhea" id="RHEA-COMP:10189"/>
        <dbReference type="ChEBI" id="CHEBI:57856"/>
        <dbReference type="ChEBI" id="CHEBI:59789"/>
        <dbReference type="ChEBI" id="CHEBI:74269"/>
        <dbReference type="ChEBI" id="CHEBI:74480"/>
        <dbReference type="EC" id="2.1.1.33"/>
    </reaction>
</comment>
<keyword evidence="2 9" id="KW-0820">tRNA-binding</keyword>
<evidence type="ECO:0000313" key="12">
    <source>
        <dbReference type="EMBL" id="KAF7161622.1"/>
    </source>
</evidence>
<feature type="binding site" evidence="9">
    <location>
        <begin position="198"/>
        <end position="199"/>
    </location>
    <ligand>
        <name>S-adenosyl-L-methionine</name>
        <dbReference type="ChEBI" id="CHEBI:59789"/>
    </ligand>
</feature>
<sequence>MTPTPPPPKRQKRDEYRKATAEASDVADIKLPKKKYYRQRAHANPFSDHALKYPAHMDWSSHYPAFVDPDPSHTNLAGARNLLKDVEVVDIGCGFGGLLIGLAPLLPESLIVGMEIRVSVLEYVTTRIQALRAQQHKLRAATATHPSAQQAQPDVNPTNATANANADAASPFPSPSTEEHTTTLVPGSYENISAIRSNTMKFFPNFFARAQLSKIFICFPDPHFKARKHKARIISETLNAEYAYALRPGGLLYTITDVEEYHYWILRHFGVEAGAVAEEEDRENNADAGVRDLFERMSEEELEKDECVRVMKEATEEGKKVARNKGNKYVAVFRRKADPEWPA</sequence>
<comment type="pathway">
    <text evidence="9">tRNA modification; N(7)-methylguanine-tRNA biosynthesis.</text>
</comment>
<feature type="binding site" evidence="9">
    <location>
        <begin position="315"/>
        <end position="317"/>
    </location>
    <ligand>
        <name>S-adenosyl-L-methionine</name>
        <dbReference type="ChEBI" id="CHEBI:59789"/>
    </ligand>
</feature>
<feature type="region of interest" description="Disordered" evidence="10">
    <location>
        <begin position="1"/>
        <end position="23"/>
    </location>
</feature>
<dbReference type="OrthoDB" id="47276at2759"/>
<dbReference type="PROSITE" id="PS51625">
    <property type="entry name" value="SAM_MT_TRMB"/>
    <property type="match status" value="1"/>
</dbReference>
<dbReference type="UniPathway" id="UPA00989"/>
<keyword evidence="6 9" id="KW-0819">tRNA processing</keyword>
<reference evidence="11" key="1">
    <citation type="submission" date="2020-06" db="EMBL/GenBank/DDBJ databases">
        <title>Draft genome sequences of strains closely related to Aspergillus parafelis and Aspergillus hiratsukae.</title>
        <authorList>
            <person name="Dos Santos R.A.C."/>
            <person name="Rivero-Menendez O."/>
            <person name="Steenwyk J.L."/>
            <person name="Mead M.E."/>
            <person name="Goldman G.H."/>
            <person name="Alastruey-Izquierdo A."/>
            <person name="Rokas A."/>
        </authorList>
    </citation>
    <scope>NUCLEOTIDE SEQUENCE</scope>
    <source>
        <strain evidence="11">CNM-CM5793</strain>
        <strain evidence="12">CNM-CM6106</strain>
    </source>
</reference>
<dbReference type="GO" id="GO:0043527">
    <property type="term" value="C:tRNA methyltransferase complex"/>
    <property type="evidence" value="ECO:0007669"/>
    <property type="project" value="TreeGrafter"/>
</dbReference>
<feature type="compositionally biased region" description="Polar residues" evidence="10">
    <location>
        <begin position="144"/>
        <end position="155"/>
    </location>
</feature>
<evidence type="ECO:0000256" key="8">
    <source>
        <dbReference type="ARBA" id="ARBA00023242"/>
    </source>
</evidence>
<dbReference type="Gene3D" id="3.40.50.150">
    <property type="entry name" value="Vaccinia Virus protein VP39"/>
    <property type="match status" value="1"/>
</dbReference>
<dbReference type="GO" id="GO:0005634">
    <property type="term" value="C:nucleus"/>
    <property type="evidence" value="ECO:0007669"/>
    <property type="project" value="UniProtKB-SubCell"/>
</dbReference>
<dbReference type="InterPro" id="IPR029063">
    <property type="entry name" value="SAM-dependent_MTases_sf"/>
</dbReference>
<name>A0A8H6P5W5_9EURO</name>
<evidence type="ECO:0000256" key="1">
    <source>
        <dbReference type="ARBA" id="ARBA00000142"/>
    </source>
</evidence>
<comment type="subunit">
    <text evidence="9">Forms a complex with TRM82.</text>
</comment>
<dbReference type="EMBL" id="JACBAF010002243">
    <property type="protein sequence ID" value="KAF7161622.1"/>
    <property type="molecule type" value="Genomic_DNA"/>
</dbReference>
<proteinExistence type="inferred from homology"/>
<evidence type="ECO:0000256" key="5">
    <source>
        <dbReference type="ARBA" id="ARBA00022691"/>
    </source>
</evidence>
<evidence type="ECO:0000256" key="6">
    <source>
        <dbReference type="ARBA" id="ARBA00022694"/>
    </source>
</evidence>
<comment type="caution">
    <text evidence="11">The sequence shown here is derived from an EMBL/GenBank/DDBJ whole genome shotgun (WGS) entry which is preliminary data.</text>
</comment>
<feature type="binding site" evidence="9">
    <location>
        <position position="92"/>
    </location>
    <ligand>
        <name>S-adenosyl-L-methionine</name>
        <dbReference type="ChEBI" id="CHEBI:59789"/>
    </ligand>
</feature>
<dbReference type="GO" id="GO:0000049">
    <property type="term" value="F:tRNA binding"/>
    <property type="evidence" value="ECO:0007669"/>
    <property type="project" value="UniProtKB-UniRule"/>
</dbReference>
<dbReference type="AlphaFoldDB" id="A0A8H6P5W5"/>
<evidence type="ECO:0000256" key="10">
    <source>
        <dbReference type="SAM" id="MobiDB-lite"/>
    </source>
</evidence>
<dbReference type="GO" id="GO:0008176">
    <property type="term" value="F:tRNA (guanine(46)-N7)-methyltransferase activity"/>
    <property type="evidence" value="ECO:0007669"/>
    <property type="project" value="UniProtKB-UniRule"/>
</dbReference>
<dbReference type="PANTHER" id="PTHR23417:SF16">
    <property type="entry name" value="TRNA (GUANINE-N(7)-)-METHYLTRANSFERASE"/>
    <property type="match status" value="1"/>
</dbReference>
<dbReference type="InterPro" id="IPR003358">
    <property type="entry name" value="tRNA_(Gua-N-7)_MeTrfase_Trmb"/>
</dbReference>
<dbReference type="Proteomes" id="UP000662466">
    <property type="component" value="Unassembled WGS sequence"/>
</dbReference>
<keyword evidence="8 9" id="KW-0539">Nucleus</keyword>
<evidence type="ECO:0000313" key="13">
    <source>
        <dbReference type="Proteomes" id="UP000630445"/>
    </source>
</evidence>
<dbReference type="PANTHER" id="PTHR23417">
    <property type="entry name" value="3-DEOXY-D-MANNO-OCTULOSONIC-ACID TRANSFERASE/TRNA GUANINE-N 7 - -METHYLTRANSFERASE"/>
    <property type="match status" value="1"/>
</dbReference>
<dbReference type="Pfam" id="PF02390">
    <property type="entry name" value="Methyltransf_4"/>
    <property type="match status" value="2"/>
</dbReference>
<evidence type="ECO:0000256" key="7">
    <source>
        <dbReference type="ARBA" id="ARBA00022884"/>
    </source>
</evidence>
<protein>
    <recommendedName>
        <fullName evidence="9">tRNA (guanine-N(7)-)-methyltransferase</fullName>
        <ecNumber evidence="9">2.1.1.33</ecNumber>
    </recommendedName>
    <alternativeName>
        <fullName evidence="9">Transfer RNA methyltransferase 8</fullName>
    </alternativeName>
    <alternativeName>
        <fullName evidence="9">tRNA (guanine(46)-N(7))-methyltransferase</fullName>
    </alternativeName>
    <alternativeName>
        <fullName evidence="9">tRNA(m7G46)-methyltransferase</fullName>
    </alternativeName>
</protein>
<comment type="function">
    <text evidence="9">Catalyzes the formation of N(7)-methylguanine at position 46 (m7G46) in tRNA.</text>
</comment>
<keyword evidence="4 9" id="KW-0808">Transferase</keyword>
<evidence type="ECO:0000313" key="11">
    <source>
        <dbReference type="EMBL" id="KAF7118212.1"/>
    </source>
</evidence>
<evidence type="ECO:0000256" key="9">
    <source>
        <dbReference type="HAMAP-Rule" id="MF_03055"/>
    </source>
</evidence>
<evidence type="ECO:0000256" key="4">
    <source>
        <dbReference type="ARBA" id="ARBA00022679"/>
    </source>
</evidence>
<comment type="similarity">
    <text evidence="9">Belongs to the class I-like SAM-binding methyltransferase superfamily. TrmB family.</text>
</comment>
<feature type="compositionally biased region" description="Low complexity" evidence="10">
    <location>
        <begin position="156"/>
        <end position="171"/>
    </location>
</feature>
<keyword evidence="3 9" id="KW-0489">Methyltransferase</keyword>